<dbReference type="InterPro" id="IPR003702">
    <property type="entry name" value="ActCoA_hydro_N"/>
</dbReference>
<dbReference type="GO" id="GO:0003986">
    <property type="term" value="F:acetyl-CoA hydrolase activity"/>
    <property type="evidence" value="ECO:0007669"/>
    <property type="project" value="TreeGrafter"/>
</dbReference>
<dbReference type="EMBL" id="RJJC01000001">
    <property type="protein sequence ID" value="RNJ27546.1"/>
    <property type="molecule type" value="Genomic_DNA"/>
</dbReference>
<dbReference type="Proteomes" id="UP000270581">
    <property type="component" value="Unassembled WGS sequence"/>
</dbReference>
<evidence type="ECO:0000256" key="2">
    <source>
        <dbReference type="SAM" id="MobiDB-lite"/>
    </source>
</evidence>
<evidence type="ECO:0000313" key="6">
    <source>
        <dbReference type="Proteomes" id="UP000270581"/>
    </source>
</evidence>
<dbReference type="Pfam" id="PF13336">
    <property type="entry name" value="AcetylCoA_hyd_C"/>
    <property type="match status" value="1"/>
</dbReference>
<keyword evidence="6" id="KW-1185">Reference proteome</keyword>
<organism evidence="5 6">
    <name type="scientific">Halosegnis longus</name>
    <dbReference type="NCBI Taxonomy" id="2216012"/>
    <lineage>
        <taxon>Archaea</taxon>
        <taxon>Methanobacteriati</taxon>
        <taxon>Methanobacteriota</taxon>
        <taxon>Stenosarchaea group</taxon>
        <taxon>Halobacteria</taxon>
        <taxon>Halobacteriales</taxon>
        <taxon>Natronomonadaceae</taxon>
        <taxon>Halosegnis</taxon>
    </lineage>
</organism>
<dbReference type="Gene3D" id="3.40.1080.20">
    <property type="entry name" value="Acetyl-CoA hydrolase/transferase C-terminal domain"/>
    <property type="match status" value="1"/>
</dbReference>
<dbReference type="GO" id="GO:0006083">
    <property type="term" value="P:acetate metabolic process"/>
    <property type="evidence" value="ECO:0007669"/>
    <property type="project" value="InterPro"/>
</dbReference>
<keyword evidence="5" id="KW-0378">Hydrolase</keyword>
<dbReference type="InterPro" id="IPR038460">
    <property type="entry name" value="AcetylCoA_hyd_C_sf"/>
</dbReference>
<dbReference type="InterPro" id="IPR046433">
    <property type="entry name" value="ActCoA_hydro"/>
</dbReference>
<dbReference type="SUPFAM" id="SSF100950">
    <property type="entry name" value="NagB/RpiA/CoA transferase-like"/>
    <property type="match status" value="2"/>
</dbReference>
<evidence type="ECO:0000256" key="1">
    <source>
        <dbReference type="ARBA" id="ARBA00009632"/>
    </source>
</evidence>
<dbReference type="Gene3D" id="3.30.750.70">
    <property type="entry name" value="4-hydroxybutyrate coenzyme like domains"/>
    <property type="match status" value="1"/>
</dbReference>
<evidence type="ECO:0000313" key="5">
    <source>
        <dbReference type="EMBL" id="RNJ27546.1"/>
    </source>
</evidence>
<dbReference type="InterPro" id="IPR037171">
    <property type="entry name" value="NagB/RpiA_transferase-like"/>
</dbReference>
<dbReference type="Gene3D" id="3.40.1080.10">
    <property type="entry name" value="Glutaconate Coenzyme A-transferase"/>
    <property type="match status" value="1"/>
</dbReference>
<gene>
    <name evidence="5" type="ORF">Nmn1133_11735</name>
</gene>
<dbReference type="InterPro" id="IPR026888">
    <property type="entry name" value="AcetylCoA_hyd_C"/>
</dbReference>
<dbReference type="GO" id="GO:0008775">
    <property type="term" value="F:acetate CoA-transferase activity"/>
    <property type="evidence" value="ECO:0007669"/>
    <property type="project" value="InterPro"/>
</dbReference>
<protein>
    <submittedName>
        <fullName evidence="5">Acetyl-CoA hydrolase</fullName>
    </submittedName>
</protein>
<feature type="region of interest" description="Disordered" evidence="2">
    <location>
        <begin position="1"/>
        <end position="38"/>
    </location>
</feature>
<dbReference type="Pfam" id="PF02550">
    <property type="entry name" value="AcetylCoA_hydro"/>
    <property type="match status" value="1"/>
</dbReference>
<name>A0AAJ4UWW8_9EURY</name>
<proteinExistence type="inferred from homology"/>
<dbReference type="PANTHER" id="PTHR43609">
    <property type="entry name" value="ACETYL-COA HYDROLASE"/>
    <property type="match status" value="1"/>
</dbReference>
<accession>A0AAJ4UWW8</accession>
<comment type="caution">
    <text evidence="5">The sequence shown here is derived from an EMBL/GenBank/DDBJ whole genome shotgun (WGS) entry which is preliminary data.</text>
</comment>
<sequence length="498" mass="53387">MARGHRHPAGGPRRVSFEARTKGDLPVASPETASEHVGDDATMLVSGFGSVGYPKLVPETLAESGRDLSLAVVSGGSVGEEIDVALVEADAMARRYPFQARDAIREAINAGEVAFADRHISTLGDDVQFGGMVDPDIAVVEAVSVGEDWLVPSTSLGLTPAFIESADELIVEVNTAQPRALEQFHDVYRPEIPPNREPIPLSHPGERIGDARIQFDPAKLSAVVETDRRDVPYEFRDPTETDLEIAANLGAFMEREVDRSPLYEESVRLQFGVGSLGNALMRAIGDADLGDRDLIYYGEVIQDGLLDLLDDGKLEAASATSLALSAEGQTRLFESADRYAEDVLLRPGDVSNRASLIDRFGVVAINSAVGVDLYGHVNSTNVNGSRLISGIGGSGDFTRNAPLSIIALPSTAAGGEVSRIVPMVPHVDHTEHDLDVVVTEHGVADLRGLSPRERARELRECAAPSFRSALDEYLDRATAAGGHVPHDLETVFDWTDGE</sequence>
<comment type="similarity">
    <text evidence="1">Belongs to the acetyl-CoA hydrolase/transferase family.</text>
</comment>
<evidence type="ECO:0000259" key="4">
    <source>
        <dbReference type="Pfam" id="PF13336"/>
    </source>
</evidence>
<evidence type="ECO:0000259" key="3">
    <source>
        <dbReference type="Pfam" id="PF02550"/>
    </source>
</evidence>
<dbReference type="PANTHER" id="PTHR43609:SF1">
    <property type="entry name" value="ACETYL-COA HYDROLASE"/>
    <property type="match status" value="1"/>
</dbReference>
<feature type="domain" description="Acetyl-CoA hydrolase/transferase C-terminal" evidence="4">
    <location>
        <begin position="328"/>
        <end position="473"/>
    </location>
</feature>
<dbReference type="AlphaFoldDB" id="A0AAJ4UWW8"/>
<reference evidence="5 6" key="1">
    <citation type="submission" date="2018-11" db="EMBL/GenBank/DDBJ databases">
        <title>Genome sequences of Natronomonas sp. CBA1133.</title>
        <authorList>
            <person name="Roh S.W."/>
            <person name="Cha I.-T."/>
        </authorList>
    </citation>
    <scope>NUCLEOTIDE SEQUENCE [LARGE SCALE GENOMIC DNA]</scope>
    <source>
        <strain evidence="5 6">CBA1133</strain>
    </source>
</reference>
<feature type="domain" description="Acetyl-CoA hydrolase/transferase N-terminal" evidence="3">
    <location>
        <begin position="27"/>
        <end position="225"/>
    </location>
</feature>